<dbReference type="GO" id="GO:0016780">
    <property type="term" value="F:phosphotransferase activity, for other substituted phosphate groups"/>
    <property type="evidence" value="ECO:0007669"/>
    <property type="project" value="InterPro"/>
</dbReference>
<dbReference type="GO" id="GO:0016020">
    <property type="term" value="C:membrane"/>
    <property type="evidence" value="ECO:0007669"/>
    <property type="project" value="UniProtKB-SubCell"/>
</dbReference>
<comment type="caution">
    <text evidence="7">The sequence shown here is derived from an EMBL/GenBank/DDBJ whole genome shotgun (WGS) entry which is preliminary data.</text>
</comment>
<evidence type="ECO:0000256" key="3">
    <source>
        <dbReference type="ARBA" id="ARBA00022679"/>
    </source>
</evidence>
<keyword evidence="6" id="KW-1133">Transmembrane helix</keyword>
<evidence type="ECO:0000256" key="2">
    <source>
        <dbReference type="ARBA" id="ARBA00010441"/>
    </source>
</evidence>
<dbReference type="OrthoDB" id="196717at2759"/>
<accession>S9TSI6</accession>
<dbReference type="AlphaFoldDB" id="S9TSI6"/>
<feature type="transmembrane region" description="Helical" evidence="6">
    <location>
        <begin position="343"/>
        <end position="364"/>
    </location>
</feature>
<feature type="transmembrane region" description="Helical" evidence="6">
    <location>
        <begin position="384"/>
        <end position="408"/>
    </location>
</feature>
<feature type="transmembrane region" description="Helical" evidence="6">
    <location>
        <begin position="96"/>
        <end position="114"/>
    </location>
</feature>
<dbReference type="Pfam" id="PF01066">
    <property type="entry name" value="CDP-OH_P_transf"/>
    <property type="match status" value="1"/>
</dbReference>
<dbReference type="PANTHER" id="PTHR10414">
    <property type="entry name" value="ETHANOLAMINEPHOSPHOTRANSFERASE"/>
    <property type="match status" value="1"/>
</dbReference>
<dbReference type="EMBL" id="ATMH01009445">
    <property type="protein sequence ID" value="EPY19468.1"/>
    <property type="molecule type" value="Genomic_DNA"/>
</dbReference>
<dbReference type="InterPro" id="IPR048254">
    <property type="entry name" value="CDP_ALCOHOL_P_TRANSF_CS"/>
</dbReference>
<evidence type="ECO:0000256" key="6">
    <source>
        <dbReference type="SAM" id="Phobius"/>
    </source>
</evidence>
<dbReference type="Proteomes" id="UP000015354">
    <property type="component" value="Unassembled WGS sequence"/>
</dbReference>
<sequence length="436" mass="49020">MSLFTSTYLPEDAEEKLRQYEYHGQDHSYLFQHFWRPLCRRVVHYLPVWLAANVITVGALFFVCVSHALLSFAMPSFSVKGHLDEDGGGGNVDSPYLRYVLLLAAVALFLYQLLDNLDGHQARRTGTSSPLGLLMDHGCDAFNCIVGGLNLAAALACGPCWKVWVILSNTVVVFFLNTWEEYYRGVLVLPVINGPNEGIVMAIILYVWTALTGGPQWWCNAIEIPAGWLPAVLRQPAPQAAADFEAAVLQRVCPLLLARPAARPHHGPPDPEYSVLPFLFNMNCSESYVRAPPLPTRNPHVDPLTASRMDLANLWQGNSPLQQMVLRLYGSSEDVLHIKYNTVMVWFMTFLAVCTCAGHVYQVYRAISANHKPQLGSGWLYRRHPFLHALTRLLPLFLLTVLSCIWFLTSQEDIFRRHPRLFCWTSGCCTPSSRCT</sequence>
<keyword evidence="8" id="KW-1185">Reference proteome</keyword>
<dbReference type="PANTHER" id="PTHR10414:SF37">
    <property type="entry name" value="BB IN A BOXCAR, ISOFORM C"/>
    <property type="match status" value="1"/>
</dbReference>
<keyword evidence="4 6" id="KW-0472">Membrane</keyword>
<reference evidence="7 8" key="1">
    <citation type="journal article" date="2013" name="PLoS ONE">
        <title>Predicting the Proteins of Angomonas deanei, Strigomonas culicis and Their Respective Endosymbionts Reveals New Aspects of the Trypanosomatidae Family.</title>
        <authorList>
            <person name="Motta M.C."/>
            <person name="Martins A.C."/>
            <person name="de Souza S.S."/>
            <person name="Catta-Preta C.M."/>
            <person name="Silva R."/>
            <person name="Klein C.C."/>
            <person name="de Almeida L.G."/>
            <person name="de Lima Cunha O."/>
            <person name="Ciapina L.P."/>
            <person name="Brocchi M."/>
            <person name="Colabardini A.C."/>
            <person name="de Araujo Lima B."/>
            <person name="Machado C.R."/>
            <person name="de Almeida Soares C.M."/>
            <person name="Probst C.M."/>
            <person name="de Menezes C.B."/>
            <person name="Thompson C.E."/>
            <person name="Bartholomeu D.C."/>
            <person name="Gradia D.F."/>
            <person name="Pavoni D.P."/>
            <person name="Grisard E.C."/>
            <person name="Fantinatti-Garboggini F."/>
            <person name="Marchini F.K."/>
            <person name="Rodrigues-Luiz G.F."/>
            <person name="Wagner G."/>
            <person name="Goldman G.H."/>
            <person name="Fietto J.L."/>
            <person name="Elias M.C."/>
            <person name="Goldman M.H."/>
            <person name="Sagot M.F."/>
            <person name="Pereira M."/>
            <person name="Stoco P.H."/>
            <person name="de Mendonca-Neto R.P."/>
            <person name="Teixeira S.M."/>
            <person name="Maciel T.E."/>
            <person name="de Oliveira Mendes T.A."/>
            <person name="Urmenyi T.P."/>
            <person name="de Souza W."/>
            <person name="Schenkman S."/>
            <person name="de Vasconcelos A.T."/>
        </authorList>
    </citation>
    <scope>NUCLEOTIDE SEQUENCE [LARGE SCALE GENOMIC DNA]</scope>
</reference>
<keyword evidence="6" id="KW-0812">Transmembrane</keyword>
<dbReference type="Gene3D" id="1.20.120.1760">
    <property type="match status" value="1"/>
</dbReference>
<proteinExistence type="inferred from homology"/>
<dbReference type="PIRSF" id="PIRSF015665">
    <property type="entry name" value="CHOPT"/>
    <property type="match status" value="1"/>
</dbReference>
<evidence type="ECO:0000256" key="5">
    <source>
        <dbReference type="RuleBase" id="RU003750"/>
    </source>
</evidence>
<organism evidence="7 8">
    <name type="scientific">Strigomonas culicis</name>
    <dbReference type="NCBI Taxonomy" id="28005"/>
    <lineage>
        <taxon>Eukaryota</taxon>
        <taxon>Discoba</taxon>
        <taxon>Euglenozoa</taxon>
        <taxon>Kinetoplastea</taxon>
        <taxon>Metakinetoplastina</taxon>
        <taxon>Trypanosomatida</taxon>
        <taxon>Trypanosomatidae</taxon>
        <taxon>Strigomonadinae</taxon>
        <taxon>Strigomonas</taxon>
    </lineage>
</organism>
<evidence type="ECO:0000313" key="8">
    <source>
        <dbReference type="Proteomes" id="UP000015354"/>
    </source>
</evidence>
<dbReference type="InterPro" id="IPR043130">
    <property type="entry name" value="CDP-OH_PTrfase_TM_dom"/>
</dbReference>
<name>S9TSI6_9TRYP</name>
<evidence type="ECO:0000256" key="4">
    <source>
        <dbReference type="ARBA" id="ARBA00023136"/>
    </source>
</evidence>
<comment type="similarity">
    <text evidence="2 5">Belongs to the CDP-alcohol phosphatidyltransferase class-I family.</text>
</comment>
<comment type="subcellular location">
    <subcellularLocation>
        <location evidence="1">Membrane</location>
    </subcellularLocation>
</comment>
<evidence type="ECO:0000313" key="7">
    <source>
        <dbReference type="EMBL" id="EPY19468.1"/>
    </source>
</evidence>
<dbReference type="PROSITE" id="PS00379">
    <property type="entry name" value="CDP_ALCOHOL_P_TRANSF"/>
    <property type="match status" value="1"/>
</dbReference>
<gene>
    <name evidence="7" type="ORF">STCU_09445</name>
</gene>
<evidence type="ECO:0000256" key="1">
    <source>
        <dbReference type="ARBA" id="ARBA00004370"/>
    </source>
</evidence>
<protein>
    <submittedName>
        <fullName evidence="7">Ethanolaminephosphotransferase</fullName>
    </submittedName>
</protein>
<dbReference type="GO" id="GO:0008654">
    <property type="term" value="P:phospholipid biosynthetic process"/>
    <property type="evidence" value="ECO:0007669"/>
    <property type="project" value="InterPro"/>
</dbReference>
<dbReference type="InterPro" id="IPR000462">
    <property type="entry name" value="CDP-OH_P_trans"/>
</dbReference>
<dbReference type="InterPro" id="IPR014472">
    <property type="entry name" value="CHOPT"/>
</dbReference>
<feature type="transmembrane region" description="Helical" evidence="6">
    <location>
        <begin position="46"/>
        <end position="70"/>
    </location>
</feature>
<keyword evidence="3 5" id="KW-0808">Transferase</keyword>